<dbReference type="EMBL" id="WOSW01000001">
    <property type="protein sequence ID" value="NHO31208.1"/>
    <property type="molecule type" value="Genomic_DNA"/>
</dbReference>
<dbReference type="GO" id="GO:0016757">
    <property type="term" value="F:glycosyltransferase activity"/>
    <property type="evidence" value="ECO:0007669"/>
    <property type="project" value="UniProtKB-KW"/>
</dbReference>
<evidence type="ECO:0000313" key="3">
    <source>
        <dbReference type="Proteomes" id="UP000615326"/>
    </source>
</evidence>
<gene>
    <name evidence="2" type="ORF">GOB84_01270</name>
</gene>
<proteinExistence type="predicted"/>
<evidence type="ECO:0000313" key="2">
    <source>
        <dbReference type="EMBL" id="NHO31208.1"/>
    </source>
</evidence>
<protein>
    <submittedName>
        <fullName evidence="2">Adenine phosphoribosyltransferase</fullName>
    </submittedName>
</protein>
<dbReference type="InterPro" id="IPR029057">
    <property type="entry name" value="PRTase-like"/>
</dbReference>
<reference evidence="2 3" key="1">
    <citation type="journal article" date="2020" name="Int. J. Syst. Evol. Microbiol.">
        <title>Novel acetic acid bacteria from cider fermentations: Acetobacter conturbans sp. nov. and Acetobacter fallax sp. nov.</title>
        <authorList>
            <person name="Sombolestani A.S."/>
            <person name="Cleenwerck I."/>
            <person name="Cnockaert M."/>
            <person name="Borremans W."/>
            <person name="Wieme A.D."/>
            <person name="De Vuyst L."/>
            <person name="Vandamme P."/>
        </authorList>
    </citation>
    <scope>NUCLEOTIDE SEQUENCE [LARGE SCALE GENOMIC DNA]</scope>
    <source>
        <strain evidence="2 3">LMG 1637</strain>
    </source>
</reference>
<keyword evidence="2" id="KW-0328">Glycosyltransferase</keyword>
<dbReference type="Proteomes" id="UP000615326">
    <property type="component" value="Unassembled WGS sequence"/>
</dbReference>
<dbReference type="Pfam" id="PF00156">
    <property type="entry name" value="Pribosyltran"/>
    <property type="match status" value="1"/>
</dbReference>
<dbReference type="InterPro" id="IPR000836">
    <property type="entry name" value="PRTase_dom"/>
</dbReference>
<accession>A0ABX0K5U6</accession>
<evidence type="ECO:0000259" key="1">
    <source>
        <dbReference type="Pfam" id="PF00156"/>
    </source>
</evidence>
<dbReference type="PANTHER" id="PTHR43218">
    <property type="entry name" value="PHOSPHORIBOSYLTRANSFERASE-RELATED"/>
    <property type="match status" value="1"/>
</dbReference>
<dbReference type="CDD" id="cd06223">
    <property type="entry name" value="PRTases_typeI"/>
    <property type="match status" value="1"/>
</dbReference>
<comment type="caution">
    <text evidence="2">The sequence shown here is derived from an EMBL/GenBank/DDBJ whole genome shotgun (WGS) entry which is preliminary data.</text>
</comment>
<keyword evidence="2" id="KW-0808">Transferase</keyword>
<sequence length="211" mass="22483">MKQNEPLRAVTSWEVDVAGYPLSLPITPVSPDRAIALMMITDLGVSFGDHIGAALAERFRPLKPELVIGTATLGIPVAIEVTRHLGLDKYVILQKSPKKHLADALTYSLSSVTSHGTQELRLDKAALPMLMRRRVIVVDDVIATGSSLLASLVLARQASAEVVGLGAVLTDGEAWRSTLGKDAALVQALAHIPQFRNAGPGRWEPIAESGA</sequence>
<feature type="domain" description="Phosphoribosyltransferase" evidence="1">
    <location>
        <begin position="49"/>
        <end position="175"/>
    </location>
</feature>
<keyword evidence="3" id="KW-1185">Reference proteome</keyword>
<dbReference type="PANTHER" id="PTHR43218:SF1">
    <property type="entry name" value="PHOSPHORIBOSYLTRANSFERASE"/>
    <property type="match status" value="1"/>
</dbReference>
<dbReference type="SUPFAM" id="SSF53271">
    <property type="entry name" value="PRTase-like"/>
    <property type="match status" value="1"/>
</dbReference>
<dbReference type="Gene3D" id="3.40.50.2020">
    <property type="match status" value="1"/>
</dbReference>
<organism evidence="2 3">
    <name type="scientific">Acetobacter fallax</name>
    <dbReference type="NCBI Taxonomy" id="1737473"/>
    <lineage>
        <taxon>Bacteria</taxon>
        <taxon>Pseudomonadati</taxon>
        <taxon>Pseudomonadota</taxon>
        <taxon>Alphaproteobacteria</taxon>
        <taxon>Acetobacterales</taxon>
        <taxon>Acetobacteraceae</taxon>
        <taxon>Acetobacter</taxon>
    </lineage>
</organism>
<name>A0ABX0K5U6_9PROT</name>
<dbReference type="RefSeq" id="WP_173575783.1">
    <property type="nucleotide sequence ID" value="NZ_WOSW01000001.1"/>
</dbReference>